<proteinExistence type="predicted"/>
<organism evidence="2 3">
    <name type="scientific">Staphylococcus cohnii</name>
    <dbReference type="NCBI Taxonomy" id="29382"/>
    <lineage>
        <taxon>Bacteria</taxon>
        <taxon>Bacillati</taxon>
        <taxon>Bacillota</taxon>
        <taxon>Bacilli</taxon>
        <taxon>Bacillales</taxon>
        <taxon>Staphylococcaceae</taxon>
        <taxon>Staphylococcus</taxon>
        <taxon>Staphylococcus cohnii species complex</taxon>
    </lineage>
</organism>
<evidence type="ECO:0000313" key="2">
    <source>
        <dbReference type="EMBL" id="MDH5157942.1"/>
    </source>
</evidence>
<dbReference type="GeneID" id="58098084"/>
<keyword evidence="1" id="KW-0175">Coiled coil</keyword>
<dbReference type="Proteomes" id="UP001159200">
    <property type="component" value="Unassembled WGS sequence"/>
</dbReference>
<keyword evidence="3" id="KW-1185">Reference proteome</keyword>
<evidence type="ECO:0000313" key="3">
    <source>
        <dbReference type="Proteomes" id="UP001159200"/>
    </source>
</evidence>
<dbReference type="RefSeq" id="WP_040030406.1">
    <property type="nucleotide sequence ID" value="NZ_CP033735.1"/>
</dbReference>
<reference evidence="2 3" key="1">
    <citation type="submission" date="2023-03" db="EMBL/GenBank/DDBJ databases">
        <title>Bacterial isolates from washroom surfaces on a university campus.</title>
        <authorList>
            <person name="Holman D.B."/>
            <person name="Gzyl K.E."/>
            <person name="Taheri A.E."/>
        </authorList>
    </citation>
    <scope>NUCLEOTIDE SEQUENCE [LARGE SCALE GENOMIC DNA]</scope>
    <source>
        <strain evidence="2 3">RD01</strain>
    </source>
</reference>
<protein>
    <recommendedName>
        <fullName evidence="4">Phage protein</fullName>
    </recommendedName>
</protein>
<name>A0ABT6IZK9_9STAP</name>
<evidence type="ECO:0000256" key="1">
    <source>
        <dbReference type="SAM" id="Coils"/>
    </source>
</evidence>
<sequence length="82" mass="9860">MAYEYEESNKQIVFTVDNETSMDELNERIKELEEVYRKAKTLDEVKNFTTERLKEQKHTDEYDFGERLMCEEIEEIIGGQTK</sequence>
<accession>A0ABT6IZK9</accession>
<feature type="coiled-coil region" evidence="1">
    <location>
        <begin position="15"/>
        <end position="42"/>
    </location>
</feature>
<comment type="caution">
    <text evidence="2">The sequence shown here is derived from an EMBL/GenBank/DDBJ whole genome shotgun (WGS) entry which is preliminary data.</text>
</comment>
<dbReference type="EMBL" id="JAROYR010000007">
    <property type="protein sequence ID" value="MDH5157942.1"/>
    <property type="molecule type" value="Genomic_DNA"/>
</dbReference>
<gene>
    <name evidence="2" type="ORF">P5X59_06355</name>
</gene>
<evidence type="ECO:0008006" key="4">
    <source>
        <dbReference type="Google" id="ProtNLM"/>
    </source>
</evidence>